<dbReference type="GO" id="GO:0005673">
    <property type="term" value="C:transcription factor TFIIE complex"/>
    <property type="evidence" value="ECO:0007669"/>
    <property type="project" value="UniProtKB-UniRule"/>
</dbReference>
<feature type="compositionally biased region" description="Polar residues" evidence="2">
    <location>
        <begin position="242"/>
        <end position="251"/>
    </location>
</feature>
<dbReference type="InterPro" id="IPR036390">
    <property type="entry name" value="WH_DNA-bd_sf"/>
</dbReference>
<keyword evidence="1" id="KW-0804">Transcription</keyword>
<keyword evidence="1" id="KW-0238">DNA-binding</keyword>
<dbReference type="PANTHER" id="PTHR12716">
    <property type="entry name" value="TRANSCRIPTION INITIATION FACTOR IIE, BETA SUBUNIT"/>
    <property type="match status" value="1"/>
</dbReference>
<gene>
    <name evidence="4" type="ORF">EDS130_LOCUS39247</name>
    <name evidence="3" type="ORF">XAT740_LOCUS36098</name>
</gene>
<keyword evidence="1" id="KW-0539">Nucleus</keyword>
<organism evidence="4 6">
    <name type="scientific">Adineta ricciae</name>
    <name type="common">Rotifer</name>
    <dbReference type="NCBI Taxonomy" id="249248"/>
    <lineage>
        <taxon>Eukaryota</taxon>
        <taxon>Metazoa</taxon>
        <taxon>Spiralia</taxon>
        <taxon>Gnathifera</taxon>
        <taxon>Rotifera</taxon>
        <taxon>Eurotatoria</taxon>
        <taxon>Bdelloidea</taxon>
        <taxon>Adinetida</taxon>
        <taxon>Adinetidae</taxon>
        <taxon>Adineta</taxon>
    </lineage>
</organism>
<dbReference type="GO" id="GO:0003677">
    <property type="term" value="F:DNA binding"/>
    <property type="evidence" value="ECO:0007669"/>
    <property type="project" value="UniProtKB-UniRule"/>
</dbReference>
<keyword evidence="1" id="KW-0805">Transcription regulation</keyword>
<dbReference type="InterPro" id="IPR036388">
    <property type="entry name" value="WH-like_DNA-bd_sf"/>
</dbReference>
<comment type="function">
    <text evidence="1">Recruits TFIIH to the initiation complex and stimulates the RNA polymerase II C-terminal domain kinase and DNA-dependent ATPase activities of TFIIH. Both TFIIH and TFIIE are required for promoter clearance by RNA polymerase.</text>
</comment>
<dbReference type="AlphaFoldDB" id="A0A815PAL7"/>
<feature type="compositionally biased region" description="Basic and acidic residues" evidence="2">
    <location>
        <begin position="218"/>
        <end position="241"/>
    </location>
</feature>
<accession>A0A815PAL7</accession>
<reference evidence="4" key="1">
    <citation type="submission" date="2021-02" db="EMBL/GenBank/DDBJ databases">
        <authorList>
            <person name="Nowell W R."/>
        </authorList>
    </citation>
    <scope>NUCLEOTIDE SEQUENCE</scope>
</reference>
<sequence length="251" mass="29319">MQSLLEQKKKDKPLKRLLTTSTSHTNHCQSNRIAQLVKVVQCLRSIYLANPDSPYLSLDELEKQCEELSLDSSSKYWLASHELPDNPRIHTHVVGNSVKFRYKPPLHLDHGERQVRSLLSLFKTCHQTCAKPITVEDVHDSTRNADRSIQRLLDKDKIAKVMGRDRKEILVYKDHDKQLHAEFLSLFRNVSMDDLTHERIRRVLVNHGQTAYEVKGRSEAVKPTETRRERSKPTKIRHNEHVSSQLEFYRN</sequence>
<dbReference type="EMBL" id="CAJNOJ010000432">
    <property type="protein sequence ID" value="CAF1446576.1"/>
    <property type="molecule type" value="Genomic_DNA"/>
</dbReference>
<comment type="caution">
    <text evidence="4">The sequence shown here is derived from an EMBL/GenBank/DDBJ whole genome shotgun (WGS) entry which is preliminary data.</text>
</comment>
<evidence type="ECO:0000313" key="4">
    <source>
        <dbReference type="EMBL" id="CAF1446576.1"/>
    </source>
</evidence>
<dbReference type="InterPro" id="IPR016656">
    <property type="entry name" value="TFIIE-bsu"/>
</dbReference>
<feature type="region of interest" description="Disordered" evidence="2">
    <location>
        <begin position="1"/>
        <end position="21"/>
    </location>
</feature>
<dbReference type="OrthoDB" id="5323195at2759"/>
<protein>
    <recommendedName>
        <fullName evidence="1">Transcription initiation factor IIE subunit beta</fullName>
    </recommendedName>
</protein>
<comment type="subcellular location">
    <subcellularLocation>
        <location evidence="1">Nucleus</location>
    </subcellularLocation>
</comment>
<dbReference type="Proteomes" id="UP000663852">
    <property type="component" value="Unassembled WGS sequence"/>
</dbReference>
<name>A0A815PAL7_ADIRI</name>
<dbReference type="GO" id="GO:0006367">
    <property type="term" value="P:transcription initiation at RNA polymerase II promoter"/>
    <property type="evidence" value="ECO:0007669"/>
    <property type="project" value="UniProtKB-UniRule"/>
</dbReference>
<dbReference type="PIRSF" id="PIRSF016398">
    <property type="entry name" value="TFIIE-beta"/>
    <property type="match status" value="1"/>
</dbReference>
<dbReference type="Gene3D" id="1.10.10.10">
    <property type="entry name" value="Winged helix-like DNA-binding domain superfamily/Winged helix DNA-binding domain"/>
    <property type="match status" value="1"/>
</dbReference>
<feature type="region of interest" description="Disordered" evidence="2">
    <location>
        <begin position="218"/>
        <end position="251"/>
    </location>
</feature>
<evidence type="ECO:0000313" key="3">
    <source>
        <dbReference type="EMBL" id="CAF1437000.1"/>
    </source>
</evidence>
<dbReference type="EMBL" id="CAJNOR010003673">
    <property type="protein sequence ID" value="CAF1437000.1"/>
    <property type="molecule type" value="Genomic_DNA"/>
</dbReference>
<evidence type="ECO:0000256" key="2">
    <source>
        <dbReference type="SAM" id="MobiDB-lite"/>
    </source>
</evidence>
<proteinExistence type="inferred from homology"/>
<comment type="similarity">
    <text evidence="1">Belongs to the TFIIE beta subunit family.</text>
</comment>
<evidence type="ECO:0000313" key="6">
    <source>
        <dbReference type="Proteomes" id="UP000663852"/>
    </source>
</evidence>
<dbReference type="GO" id="GO:0001097">
    <property type="term" value="F:TFIIH-class transcription factor complex binding"/>
    <property type="evidence" value="ECO:0007669"/>
    <property type="project" value="TreeGrafter"/>
</dbReference>
<comment type="subunit">
    <text evidence="1">Tetramer of two alpha and two beta chains.</text>
</comment>
<evidence type="ECO:0000313" key="5">
    <source>
        <dbReference type="Proteomes" id="UP000663828"/>
    </source>
</evidence>
<dbReference type="PANTHER" id="PTHR12716:SF8">
    <property type="entry name" value="TRANSCRIPTION INITIATION FACTOR IIE SUBUNIT BETA"/>
    <property type="match status" value="1"/>
</dbReference>
<dbReference type="SUPFAM" id="SSF46785">
    <property type="entry name" value="Winged helix' DNA-binding domain"/>
    <property type="match status" value="1"/>
</dbReference>
<keyword evidence="5" id="KW-1185">Reference proteome</keyword>
<evidence type="ECO:0000256" key="1">
    <source>
        <dbReference type="PIRNR" id="PIRNR016398"/>
    </source>
</evidence>
<dbReference type="Proteomes" id="UP000663828">
    <property type="component" value="Unassembled WGS sequence"/>
</dbReference>